<dbReference type="OrthoDB" id="6844501at2"/>
<dbReference type="STRING" id="488535.SAMN04487963_0378"/>
<protein>
    <recommendedName>
        <fullName evidence="1">DUF4123 domain-containing protein</fullName>
    </recommendedName>
</protein>
<sequence length="206" mass="23755">MIRLEGSELRADEGIVFDRKLQWFAVLEGAHPSYDTRELIYRYISVPEWIPVYQTAEYAALTKVSPILLKLEEPQDWHVKWVTLFPGLSSSYLATNQSMECVAEHLQTLSSVGVEKGGEAIFRFHDSWIMSSLYSALSESDRGKLHGPINKWLWVRGNRFEESENRGYNPTEGLSLEPGWLTLDREKQDAIYEGIVAKRTWKESQQ</sequence>
<proteinExistence type="predicted"/>
<dbReference type="InterPro" id="IPR025391">
    <property type="entry name" value="DUF4123"/>
</dbReference>
<evidence type="ECO:0000313" key="3">
    <source>
        <dbReference type="Proteomes" id="UP000198519"/>
    </source>
</evidence>
<evidence type="ECO:0000259" key="1">
    <source>
        <dbReference type="Pfam" id="PF13503"/>
    </source>
</evidence>
<gene>
    <name evidence="2" type="ORF">SAMN04487963_0378</name>
</gene>
<feature type="domain" description="DUF4123" evidence="1">
    <location>
        <begin position="23"/>
        <end position="142"/>
    </location>
</feature>
<evidence type="ECO:0000313" key="2">
    <source>
        <dbReference type="EMBL" id="SFL88068.1"/>
    </source>
</evidence>
<dbReference type="Pfam" id="PF13503">
    <property type="entry name" value="DUF4123"/>
    <property type="match status" value="1"/>
</dbReference>
<dbReference type="AlphaFoldDB" id="A0A1I4LAJ2"/>
<organism evidence="2 3">
    <name type="scientific">Marinobacter zhejiangensis</name>
    <dbReference type="NCBI Taxonomy" id="488535"/>
    <lineage>
        <taxon>Bacteria</taxon>
        <taxon>Pseudomonadati</taxon>
        <taxon>Pseudomonadota</taxon>
        <taxon>Gammaproteobacteria</taxon>
        <taxon>Pseudomonadales</taxon>
        <taxon>Marinobacteraceae</taxon>
        <taxon>Marinobacter</taxon>
    </lineage>
</organism>
<dbReference type="RefSeq" id="WP_092020199.1">
    <property type="nucleotide sequence ID" value="NZ_FOUE01000001.1"/>
</dbReference>
<dbReference type="EMBL" id="FOUE01000001">
    <property type="protein sequence ID" value="SFL88068.1"/>
    <property type="molecule type" value="Genomic_DNA"/>
</dbReference>
<keyword evidence="3" id="KW-1185">Reference proteome</keyword>
<reference evidence="3" key="1">
    <citation type="submission" date="2016-10" db="EMBL/GenBank/DDBJ databases">
        <authorList>
            <person name="Varghese N."/>
            <person name="Submissions S."/>
        </authorList>
    </citation>
    <scope>NUCLEOTIDE SEQUENCE [LARGE SCALE GENOMIC DNA]</scope>
    <source>
        <strain evidence="3">CGMCC 1.7061</strain>
    </source>
</reference>
<accession>A0A1I4LAJ2</accession>
<dbReference type="Proteomes" id="UP000198519">
    <property type="component" value="Unassembled WGS sequence"/>
</dbReference>
<name>A0A1I4LAJ2_9GAMM</name>